<keyword evidence="4" id="KW-1185">Reference proteome</keyword>
<evidence type="ECO:0000313" key="4">
    <source>
        <dbReference type="Proteomes" id="UP001732720"/>
    </source>
</evidence>
<dbReference type="GO" id="GO:0009966">
    <property type="term" value="P:regulation of signal transduction"/>
    <property type="evidence" value="ECO:0007669"/>
    <property type="project" value="InterPro"/>
</dbReference>
<feature type="region of interest" description="Disordered" evidence="3">
    <location>
        <begin position="1"/>
        <end position="47"/>
    </location>
</feature>
<reference evidence="5" key="1">
    <citation type="submission" date="2025-08" db="UniProtKB">
        <authorList>
            <consortium name="RefSeq"/>
        </authorList>
    </citation>
    <scope>IDENTIFICATION</scope>
    <source>
        <tissue evidence="5">Leukocyte</tissue>
    </source>
</reference>
<sequence length="181" mass="20475">MATSTSSHRPIKGILKNKGSSTSSIEAPTQQCGGVKQEVQRKKSQKWDESNILATHRISCRDYDLMKVNEPGSPYVSVRDDGEDPVSKAEGKEAVTLDILAEKLTAPETFGLGRPVEEQESSRAHTSKYLNKQERQRQFEMKRKLHHNEGLNIKLARQLISEELQLEAEEDENQQSLPLYK</sequence>
<evidence type="ECO:0000256" key="1">
    <source>
        <dbReference type="ARBA" id="ARBA00005472"/>
    </source>
</evidence>
<dbReference type="PANTHER" id="PTHR12398:SF29">
    <property type="entry name" value="PROTEIN PHOSPHATASE INHIBITOR 2 FAMILY MEMBER C"/>
    <property type="match status" value="1"/>
</dbReference>
<name>A0A8B7THC3_CASCN</name>
<evidence type="ECO:0000256" key="2">
    <source>
        <dbReference type="ARBA" id="ARBA00023272"/>
    </source>
</evidence>
<dbReference type="CTD" id="80316"/>
<dbReference type="GO" id="GO:0004864">
    <property type="term" value="F:protein phosphatase inhibitor activity"/>
    <property type="evidence" value="ECO:0007669"/>
    <property type="project" value="UniProtKB-KW"/>
</dbReference>
<feature type="compositionally biased region" description="Polar residues" evidence="3">
    <location>
        <begin position="18"/>
        <end position="32"/>
    </location>
</feature>
<dbReference type="KEGG" id="ccan:109674469"/>
<evidence type="ECO:0000256" key="3">
    <source>
        <dbReference type="SAM" id="MobiDB-lite"/>
    </source>
</evidence>
<dbReference type="Pfam" id="PF04979">
    <property type="entry name" value="IPP-2"/>
    <property type="match status" value="1"/>
</dbReference>
<accession>A0A8B7THC3</accession>
<dbReference type="AlphaFoldDB" id="A0A8B7THC3"/>
<proteinExistence type="inferred from homology"/>
<dbReference type="Proteomes" id="UP001732720">
    <property type="component" value="Chromosome X"/>
</dbReference>
<protein>
    <submittedName>
        <fullName evidence="5">Protein phosphatase inhibitor 2 family member C</fullName>
    </submittedName>
    <submittedName>
        <fullName evidence="5">Type-1 protein phosphatase inhibitor 4-like</fullName>
    </submittedName>
</protein>
<dbReference type="OrthoDB" id="551302at2759"/>
<feature type="compositionally biased region" description="Basic and acidic residues" evidence="3">
    <location>
        <begin position="38"/>
        <end position="47"/>
    </location>
</feature>
<evidence type="ECO:0000313" key="5">
    <source>
        <dbReference type="RefSeq" id="XP_020007009.1"/>
    </source>
</evidence>
<comment type="similarity">
    <text evidence="1">Belongs to the protein phosphatase inhibitor 2 family.</text>
</comment>
<gene>
    <name evidence="5" type="primary">LOC109674469</name>
    <name evidence="5" type="synonym">Ppp1r2c</name>
</gene>
<dbReference type="InterPro" id="IPR007062">
    <property type="entry name" value="PPI-2"/>
</dbReference>
<dbReference type="Gene3D" id="6.10.250.1050">
    <property type="match status" value="2"/>
</dbReference>
<dbReference type="RefSeq" id="XP_020007009.1">
    <property type="nucleotide sequence ID" value="XM_020151420.1"/>
</dbReference>
<dbReference type="PANTHER" id="PTHR12398">
    <property type="entry name" value="PROTEIN PHOSPHATASE INHIBITOR"/>
    <property type="match status" value="1"/>
</dbReference>
<feature type="region of interest" description="Disordered" evidence="3">
    <location>
        <begin position="110"/>
        <end position="135"/>
    </location>
</feature>
<keyword evidence="2 5" id="KW-0650">Protein phosphatase inhibitor</keyword>
<organism evidence="5">
    <name type="scientific">Castor canadensis</name>
    <name type="common">American beaver</name>
    <dbReference type="NCBI Taxonomy" id="51338"/>
    <lineage>
        <taxon>Eukaryota</taxon>
        <taxon>Metazoa</taxon>
        <taxon>Chordata</taxon>
        <taxon>Craniata</taxon>
        <taxon>Vertebrata</taxon>
        <taxon>Euteleostomi</taxon>
        <taxon>Mammalia</taxon>
        <taxon>Eutheria</taxon>
        <taxon>Euarchontoglires</taxon>
        <taxon>Glires</taxon>
        <taxon>Rodentia</taxon>
        <taxon>Castorimorpha</taxon>
        <taxon>Castoridae</taxon>
        <taxon>Castor</taxon>
    </lineage>
</organism>